<accession>A0ABY5RVV7</accession>
<evidence type="ECO:0000313" key="1">
    <source>
        <dbReference type="EMBL" id="UVF21378.1"/>
    </source>
</evidence>
<evidence type="ECO:0000313" key="2">
    <source>
        <dbReference type="Proteomes" id="UP001017257"/>
    </source>
</evidence>
<dbReference type="RefSeq" id="WP_173947458.1">
    <property type="nucleotide sequence ID" value="NZ_CP102845.1"/>
</dbReference>
<dbReference type="EMBL" id="CP102845">
    <property type="protein sequence ID" value="UVF21378.1"/>
    <property type="molecule type" value="Genomic_DNA"/>
</dbReference>
<dbReference type="Proteomes" id="UP001017257">
    <property type="component" value="Chromosome"/>
</dbReference>
<name>A0ABY5RVV7_9HYPH</name>
<proteinExistence type="predicted"/>
<gene>
    <name evidence="1" type="ORF">HPT29_009740</name>
</gene>
<protein>
    <submittedName>
        <fullName evidence="1">Uncharacterized protein</fullName>
    </submittedName>
</protein>
<keyword evidence="2" id="KW-1185">Reference proteome</keyword>
<reference evidence="1" key="1">
    <citation type="submission" date="2022-08" db="EMBL/GenBank/DDBJ databases">
        <title>Microvirga terrae sp. nov., isolated from soil.</title>
        <authorList>
            <person name="Kim K.H."/>
            <person name="Seo Y.L."/>
            <person name="Kim J.M."/>
            <person name="Lee J.K."/>
            <person name="Han D.M."/>
            <person name="Jeon C.O."/>
        </authorList>
    </citation>
    <scope>NUCLEOTIDE SEQUENCE</scope>
    <source>
        <strain evidence="1">R24</strain>
    </source>
</reference>
<organism evidence="1 2">
    <name type="scientific">Microvirga terrae</name>
    <dbReference type="NCBI Taxonomy" id="2740529"/>
    <lineage>
        <taxon>Bacteria</taxon>
        <taxon>Pseudomonadati</taxon>
        <taxon>Pseudomonadota</taxon>
        <taxon>Alphaproteobacteria</taxon>
        <taxon>Hyphomicrobiales</taxon>
        <taxon>Methylobacteriaceae</taxon>
        <taxon>Microvirga</taxon>
    </lineage>
</organism>
<sequence length="142" mass="15253">MADSSVAQTINERIEAVKKVVNLIAQAGRGGDLHDLRVLLINTMSLLKRDPGLEAAVDDLYAAAEALVKDASSGTPPNTRSLRLLLSALDRFCTRLSTAVDRIAPEPELRLKGLEAAYAVQLERFSMNADLNADLDPVGQVA</sequence>